<accession>A0ABX2IWT7</accession>
<protein>
    <submittedName>
        <fullName evidence="1">SRPBCC family protein</fullName>
    </submittedName>
</protein>
<evidence type="ECO:0000313" key="1">
    <source>
        <dbReference type="EMBL" id="NSX54846.1"/>
    </source>
</evidence>
<gene>
    <name evidence="1" type="ORF">HRQ87_08545</name>
</gene>
<comment type="caution">
    <text evidence="1">The sequence shown here is derived from an EMBL/GenBank/DDBJ whole genome shotgun (WGS) entry which is preliminary data.</text>
</comment>
<dbReference type="CDD" id="cd07812">
    <property type="entry name" value="SRPBCC"/>
    <property type="match status" value="1"/>
</dbReference>
<sequence length="153" mass="17635">MKFSAREDVQVPIGFAFDYVSDFKAFERMAMRRGVTIRRQDDLKSPGVGMIWDIRFNYRGKPRVMDTELQIYQVPHKLRFASKVGGLNVETAIELVALSPNKTRIFVSFDLRPRSLSARLLLQSLRLAKGKLTKRYKARIAAFAEDIETQHGR</sequence>
<name>A0ABX2IWT7_9RHOB</name>
<dbReference type="Proteomes" id="UP000777935">
    <property type="component" value="Unassembled WGS sequence"/>
</dbReference>
<dbReference type="RefSeq" id="WP_174137308.1">
    <property type="nucleotide sequence ID" value="NZ_JABUFE010000004.1"/>
</dbReference>
<dbReference type="Gene3D" id="3.30.530.20">
    <property type="match status" value="1"/>
</dbReference>
<proteinExistence type="predicted"/>
<evidence type="ECO:0000313" key="2">
    <source>
        <dbReference type="Proteomes" id="UP000777935"/>
    </source>
</evidence>
<reference evidence="1 2" key="1">
    <citation type="submission" date="2020-06" db="EMBL/GenBank/DDBJ databases">
        <title>Sulfitobacter algicola sp. nov., isolated from green algae.</title>
        <authorList>
            <person name="Wang C."/>
        </authorList>
    </citation>
    <scope>NUCLEOTIDE SEQUENCE [LARGE SCALE GENOMIC DNA]</scope>
    <source>
        <strain evidence="1 2">1151</strain>
    </source>
</reference>
<dbReference type="InterPro" id="IPR023393">
    <property type="entry name" value="START-like_dom_sf"/>
</dbReference>
<keyword evidence="2" id="KW-1185">Reference proteome</keyword>
<organism evidence="1 2">
    <name type="scientific">Parasulfitobacter algicola</name>
    <dbReference type="NCBI Taxonomy" id="2614809"/>
    <lineage>
        <taxon>Bacteria</taxon>
        <taxon>Pseudomonadati</taxon>
        <taxon>Pseudomonadota</taxon>
        <taxon>Alphaproteobacteria</taxon>
        <taxon>Rhodobacterales</taxon>
        <taxon>Roseobacteraceae</taxon>
        <taxon>Parasulfitobacter</taxon>
    </lineage>
</organism>
<dbReference type="EMBL" id="JABUFE010000004">
    <property type="protein sequence ID" value="NSX54846.1"/>
    <property type="molecule type" value="Genomic_DNA"/>
</dbReference>
<dbReference type="SUPFAM" id="SSF55961">
    <property type="entry name" value="Bet v1-like"/>
    <property type="match status" value="1"/>
</dbReference>